<name>A0A846M0N0_9SPHN</name>
<dbReference type="RefSeq" id="WP_167301893.1">
    <property type="nucleotide sequence ID" value="NZ_JAASQR010000001.1"/>
</dbReference>
<comment type="caution">
    <text evidence="4">The sequence shown here is derived from an EMBL/GenBank/DDBJ whole genome shotgun (WGS) entry which is preliminary data.</text>
</comment>
<feature type="region of interest" description="Disordered" evidence="2">
    <location>
        <begin position="238"/>
        <end position="381"/>
    </location>
</feature>
<keyword evidence="5" id="KW-1185">Reference proteome</keyword>
<evidence type="ECO:0000256" key="1">
    <source>
        <dbReference type="SAM" id="Coils"/>
    </source>
</evidence>
<evidence type="ECO:0000259" key="3">
    <source>
        <dbReference type="PROSITE" id="PS51724"/>
    </source>
</evidence>
<feature type="compositionally biased region" description="Low complexity" evidence="2">
    <location>
        <begin position="241"/>
        <end position="260"/>
    </location>
</feature>
<sequence length="557" mass="58180">MVQAIRPPSTENLNRHLSRLASNPRDVDALIGAGEAAIDLDDMRAAAGFFARADMIQPNNGRVKAGLGRIMLKTQNPTEALRMFDQATKLGYPEATLLSDRGLARDLTGDQAGAQRDYQAGLKRTPDDAELTYRYAASLGISGQVEAADKVLQPLLYKSDRPAWRFRAFILAMNNRQDDARKIASQTMPAQLAAAITPYMLKMPYLTAAQKAAAVHFGHFPTTIGSAIAAVTPTPAPLPATPSSVAPSQAAPATATAAPAGQSRVPLQSGKTTALARVDNRVAPSASVQTRAATTTATTPVEPEQARPAPSSTPLTTTPARPSASASAQVQGPPAPGFESLSAQPAATQPAPAAQAPAQIVQPTPAQPAASPTAAPQPDPAATRTLADIIRTLDVPDSERRPTVAAVDLAEVAALQAARRAEQQAADEQAKKAAQAAKAKAAAAAKVKAEADAKAKKAAEEKAKLAANPARNWVQLGIGSDRGALAFTLKNLRRKYDDVAPQDGWVASWGRTNRLLIGPFASFTRAKTVESKLKGAGADAFAWQSDAGEVVERLAAK</sequence>
<evidence type="ECO:0000256" key="2">
    <source>
        <dbReference type="SAM" id="MobiDB-lite"/>
    </source>
</evidence>
<dbReference type="AlphaFoldDB" id="A0A846M0N0"/>
<dbReference type="Proteomes" id="UP000576821">
    <property type="component" value="Unassembled WGS sequence"/>
</dbReference>
<dbReference type="PROSITE" id="PS51724">
    <property type="entry name" value="SPOR"/>
    <property type="match status" value="1"/>
</dbReference>
<organism evidence="4 5">
    <name type="scientific">Sphingobium vermicomposti</name>
    <dbReference type="NCBI Taxonomy" id="529005"/>
    <lineage>
        <taxon>Bacteria</taxon>
        <taxon>Pseudomonadati</taxon>
        <taxon>Pseudomonadota</taxon>
        <taxon>Alphaproteobacteria</taxon>
        <taxon>Sphingomonadales</taxon>
        <taxon>Sphingomonadaceae</taxon>
        <taxon>Sphingobium</taxon>
    </lineage>
</organism>
<dbReference type="InterPro" id="IPR011990">
    <property type="entry name" value="TPR-like_helical_dom_sf"/>
</dbReference>
<proteinExistence type="predicted"/>
<dbReference type="Gene3D" id="1.25.40.10">
    <property type="entry name" value="Tetratricopeptide repeat domain"/>
    <property type="match status" value="1"/>
</dbReference>
<feature type="domain" description="SPOR" evidence="3">
    <location>
        <begin position="466"/>
        <end position="545"/>
    </location>
</feature>
<feature type="coiled-coil region" evidence="1">
    <location>
        <begin position="418"/>
        <end position="468"/>
    </location>
</feature>
<dbReference type="GO" id="GO:0042834">
    <property type="term" value="F:peptidoglycan binding"/>
    <property type="evidence" value="ECO:0007669"/>
    <property type="project" value="InterPro"/>
</dbReference>
<feature type="compositionally biased region" description="Low complexity" evidence="2">
    <location>
        <begin position="285"/>
        <end position="328"/>
    </location>
</feature>
<feature type="compositionally biased region" description="Low complexity" evidence="2">
    <location>
        <begin position="343"/>
        <end position="381"/>
    </location>
</feature>
<keyword evidence="1" id="KW-0175">Coiled coil</keyword>
<evidence type="ECO:0000313" key="4">
    <source>
        <dbReference type="EMBL" id="NIJ15213.1"/>
    </source>
</evidence>
<dbReference type="Pfam" id="PF05036">
    <property type="entry name" value="SPOR"/>
    <property type="match status" value="1"/>
</dbReference>
<dbReference type="SUPFAM" id="SSF110997">
    <property type="entry name" value="Sporulation related repeat"/>
    <property type="match status" value="1"/>
</dbReference>
<dbReference type="InterPro" id="IPR036680">
    <property type="entry name" value="SPOR-like_sf"/>
</dbReference>
<dbReference type="InterPro" id="IPR007730">
    <property type="entry name" value="SPOR-like_dom"/>
</dbReference>
<evidence type="ECO:0000313" key="5">
    <source>
        <dbReference type="Proteomes" id="UP000576821"/>
    </source>
</evidence>
<protein>
    <submittedName>
        <fullName evidence="4">Flp pilus assembly protein TadD</fullName>
    </submittedName>
</protein>
<reference evidence="4 5" key="1">
    <citation type="submission" date="2020-03" db="EMBL/GenBank/DDBJ databases">
        <title>Genomic Encyclopedia of Type Strains, Phase IV (KMG-IV): sequencing the most valuable type-strain genomes for metagenomic binning, comparative biology and taxonomic classification.</title>
        <authorList>
            <person name="Goeker M."/>
        </authorList>
    </citation>
    <scope>NUCLEOTIDE SEQUENCE [LARGE SCALE GENOMIC DNA]</scope>
    <source>
        <strain evidence="4 5">DSM 21299</strain>
    </source>
</reference>
<accession>A0A846M0N0</accession>
<dbReference type="EMBL" id="JAASQR010000001">
    <property type="protein sequence ID" value="NIJ15213.1"/>
    <property type="molecule type" value="Genomic_DNA"/>
</dbReference>
<gene>
    <name evidence="4" type="ORF">FHS54_000162</name>
</gene>
<dbReference type="SUPFAM" id="SSF48452">
    <property type="entry name" value="TPR-like"/>
    <property type="match status" value="1"/>
</dbReference>